<sequence>MSSRVTQSMLNQNMLFNLQRSNSAMAKYQEQLSTGKKITKPSDDPVVAVRSMYFRSSLNEIDQYKRNAEDGLSWMTSTDEALDEVISVLHRVRELTVQGLNGTNGGNDRKAIAEEINQLKEHLGEIANTQMAGRYLFAGTDVKNPPYGLDDSGTEKGFLSKNEGKLELQVGPNNHVQINVPGVQVFNNDGDGGIFKVLKNIVNEFQAENNQSSDLLSKLDQQLDHVLQIRADLGARMNRMELSSTRLEGLELSAVSLLSKEEDADITRVIIDLKAQENVHRAALSAGARIIQPSLVDFLR</sequence>
<evidence type="ECO:0000259" key="1">
    <source>
        <dbReference type="Pfam" id="PF00669"/>
    </source>
</evidence>
<dbReference type="InterPro" id="IPR001492">
    <property type="entry name" value="Flagellin"/>
</dbReference>
<keyword evidence="3" id="KW-1185">Reference proteome</keyword>
<feature type="domain" description="Flagellin N-terminal" evidence="1">
    <location>
        <begin position="8"/>
        <end position="140"/>
    </location>
</feature>
<dbReference type="EMBL" id="JAAIUV010000004">
    <property type="protein sequence ID" value="NEX78056.1"/>
    <property type="molecule type" value="Genomic_DNA"/>
</dbReference>
<name>A0A6B3TNU4_9BACI</name>
<protein>
    <submittedName>
        <fullName evidence="2">Flagellar hook-associated protein FlgL</fullName>
    </submittedName>
</protein>
<dbReference type="Pfam" id="PF00669">
    <property type="entry name" value="Flagellin_N"/>
    <property type="match status" value="1"/>
</dbReference>
<proteinExistence type="predicted"/>
<dbReference type="Proteomes" id="UP000481621">
    <property type="component" value="Unassembled WGS sequence"/>
</dbReference>
<dbReference type="InterPro" id="IPR001029">
    <property type="entry name" value="Flagellin_N"/>
</dbReference>
<dbReference type="GO" id="GO:0071973">
    <property type="term" value="P:bacterial-type flagellum-dependent cell motility"/>
    <property type="evidence" value="ECO:0007669"/>
    <property type="project" value="InterPro"/>
</dbReference>
<dbReference type="InterPro" id="IPR013384">
    <property type="entry name" value="Flagell_FlgL"/>
</dbReference>
<dbReference type="RefSeq" id="WP_163250580.1">
    <property type="nucleotide sequence ID" value="NZ_JAAIUV010000004.1"/>
</dbReference>
<evidence type="ECO:0000313" key="2">
    <source>
        <dbReference type="EMBL" id="NEX78056.1"/>
    </source>
</evidence>
<dbReference type="GO" id="GO:0009424">
    <property type="term" value="C:bacterial-type flagellum hook"/>
    <property type="evidence" value="ECO:0007669"/>
    <property type="project" value="InterPro"/>
</dbReference>
<reference evidence="2" key="1">
    <citation type="submission" date="2020-02" db="EMBL/GenBank/DDBJ databases">
        <title>Bacillus sedimentmangrovi sp. nov., isolated from sediment of the mangrove ecosystem.</title>
        <authorList>
            <person name="Liu G."/>
        </authorList>
    </citation>
    <scope>NUCLEOTIDE SEQUENCE [LARGE SCALE GENOMIC DNA]</scope>
    <source>
        <strain evidence="2">SgZ-7</strain>
    </source>
</reference>
<dbReference type="AlphaFoldDB" id="A0A6B3TNU4"/>
<comment type="caution">
    <text evidence="2">The sequence shown here is derived from an EMBL/GenBank/DDBJ whole genome shotgun (WGS) entry which is preliminary data.</text>
</comment>
<keyword evidence="2" id="KW-0966">Cell projection</keyword>
<dbReference type="Gene3D" id="1.20.1330.10">
    <property type="entry name" value="f41 fragment of flagellin, N-terminal domain"/>
    <property type="match status" value="1"/>
</dbReference>
<keyword evidence="2" id="KW-0969">Cilium</keyword>
<keyword evidence="2" id="KW-0282">Flagellum</keyword>
<dbReference type="PANTHER" id="PTHR42792">
    <property type="entry name" value="FLAGELLIN"/>
    <property type="match status" value="1"/>
</dbReference>
<evidence type="ECO:0000313" key="3">
    <source>
        <dbReference type="Proteomes" id="UP000481621"/>
    </source>
</evidence>
<dbReference type="GO" id="GO:0005198">
    <property type="term" value="F:structural molecule activity"/>
    <property type="evidence" value="ECO:0007669"/>
    <property type="project" value="InterPro"/>
</dbReference>
<organism evidence="2 3">
    <name type="scientific">Neobacillus thermocopriae</name>
    <dbReference type="NCBI Taxonomy" id="1215031"/>
    <lineage>
        <taxon>Bacteria</taxon>
        <taxon>Bacillati</taxon>
        <taxon>Bacillota</taxon>
        <taxon>Bacilli</taxon>
        <taxon>Bacillales</taxon>
        <taxon>Bacillaceae</taxon>
        <taxon>Neobacillus</taxon>
    </lineage>
</organism>
<dbReference type="SUPFAM" id="SSF64518">
    <property type="entry name" value="Phase 1 flagellin"/>
    <property type="match status" value="1"/>
</dbReference>
<dbReference type="NCBIfam" id="TIGR02550">
    <property type="entry name" value="flagell_flgL"/>
    <property type="match status" value="1"/>
</dbReference>
<gene>
    <name evidence="2" type="primary">flgL</name>
    <name evidence="2" type="ORF">G4Z05_04020</name>
</gene>
<accession>A0A6B3TNU4</accession>
<dbReference type="PANTHER" id="PTHR42792:SF1">
    <property type="entry name" value="FLAGELLAR HOOK-ASSOCIATED PROTEIN 3"/>
    <property type="match status" value="1"/>
</dbReference>